<evidence type="ECO:0000313" key="1">
    <source>
        <dbReference type="EMBL" id="KAI8557180.1"/>
    </source>
</evidence>
<sequence length="182" mass="19631">MAQSSNPRVGNPVAIVSPQFCAPNPVVLTIVTKLLSITEGDFTVTDVNGNVMFKIKGKILTAHKRWQVYRGDSTDAKDLLFSANKSSLIQFKTQLDVFLAANTKEDVCDFKIKGSRFERSCTIYLGVTSTIIAQPGVSGGVEQDVTTVEGEKPAFDPEHDIAVDVGGGEVTVVYGEEFARDG</sequence>
<dbReference type="EMBL" id="CM046392">
    <property type="protein sequence ID" value="KAI8557180.1"/>
    <property type="molecule type" value="Genomic_DNA"/>
</dbReference>
<dbReference type="Proteomes" id="UP001062846">
    <property type="component" value="Chromosome 5"/>
</dbReference>
<name>A0ACC0NV47_RHOML</name>
<organism evidence="1 2">
    <name type="scientific">Rhododendron molle</name>
    <name type="common">Chinese azalea</name>
    <name type="synonym">Azalea mollis</name>
    <dbReference type="NCBI Taxonomy" id="49168"/>
    <lineage>
        <taxon>Eukaryota</taxon>
        <taxon>Viridiplantae</taxon>
        <taxon>Streptophyta</taxon>
        <taxon>Embryophyta</taxon>
        <taxon>Tracheophyta</taxon>
        <taxon>Spermatophyta</taxon>
        <taxon>Magnoliopsida</taxon>
        <taxon>eudicotyledons</taxon>
        <taxon>Gunneridae</taxon>
        <taxon>Pentapetalae</taxon>
        <taxon>asterids</taxon>
        <taxon>Ericales</taxon>
        <taxon>Ericaceae</taxon>
        <taxon>Ericoideae</taxon>
        <taxon>Rhodoreae</taxon>
        <taxon>Rhododendron</taxon>
    </lineage>
</organism>
<comment type="caution">
    <text evidence="1">The sequence shown here is derived from an EMBL/GenBank/DDBJ whole genome shotgun (WGS) entry which is preliminary data.</text>
</comment>
<protein>
    <submittedName>
        <fullName evidence="1">Uncharacterized protein</fullName>
    </submittedName>
</protein>
<keyword evidence="2" id="KW-1185">Reference proteome</keyword>
<accession>A0ACC0NV47</accession>
<proteinExistence type="predicted"/>
<reference evidence="1" key="1">
    <citation type="submission" date="2022-02" db="EMBL/GenBank/DDBJ databases">
        <title>Plant Genome Project.</title>
        <authorList>
            <person name="Zhang R.-G."/>
        </authorList>
    </citation>
    <scope>NUCLEOTIDE SEQUENCE</scope>
    <source>
        <strain evidence="1">AT1</strain>
    </source>
</reference>
<gene>
    <name evidence="1" type="ORF">RHMOL_Rhmol05G0316200</name>
</gene>
<evidence type="ECO:0000313" key="2">
    <source>
        <dbReference type="Proteomes" id="UP001062846"/>
    </source>
</evidence>